<accession>S4NVI0</accession>
<sequence length="82" mass="9144">MINKEFTRTNKNGIAKRPFLYDAGECVCVSLFFPETAQPELLLEGYLGIAGRNADRILNKTPGTQDWDPALMCGRLYSACDL</sequence>
<proteinExistence type="predicted"/>
<name>S4NVI0_9NEOP</name>
<reference evidence="1" key="1">
    <citation type="journal article" date="2013" name="BMC Genomics">
        <title>Unscrambling butterfly oogenesis.</title>
        <authorList>
            <person name="Carter J.M."/>
            <person name="Baker S.C."/>
            <person name="Pink R."/>
            <person name="Carter D.R."/>
            <person name="Collins A."/>
            <person name="Tomlin J."/>
            <person name="Gibbs M."/>
            <person name="Breuker C.J."/>
        </authorList>
    </citation>
    <scope>NUCLEOTIDE SEQUENCE</scope>
    <source>
        <tissue evidence="1">Ovary</tissue>
    </source>
</reference>
<dbReference type="EMBL" id="GAIX01012942">
    <property type="protein sequence ID" value="JAA79618.1"/>
    <property type="molecule type" value="Transcribed_RNA"/>
</dbReference>
<reference evidence="1" key="2">
    <citation type="submission" date="2013-05" db="EMBL/GenBank/DDBJ databases">
        <authorList>
            <person name="Carter J.-M."/>
            <person name="Baker S.C."/>
            <person name="Pink R."/>
            <person name="Carter D.R.F."/>
            <person name="Collins A."/>
            <person name="Tomlin J."/>
            <person name="Gibbs M."/>
            <person name="Breuker C.J."/>
        </authorList>
    </citation>
    <scope>NUCLEOTIDE SEQUENCE</scope>
    <source>
        <tissue evidence="1">Ovary</tissue>
    </source>
</reference>
<organism evidence="1">
    <name type="scientific">Pararge aegeria</name>
    <name type="common">speckled wood butterfly</name>
    <dbReference type="NCBI Taxonomy" id="116150"/>
    <lineage>
        <taxon>Eukaryota</taxon>
        <taxon>Metazoa</taxon>
        <taxon>Ecdysozoa</taxon>
        <taxon>Arthropoda</taxon>
        <taxon>Hexapoda</taxon>
        <taxon>Insecta</taxon>
        <taxon>Pterygota</taxon>
        <taxon>Neoptera</taxon>
        <taxon>Endopterygota</taxon>
        <taxon>Lepidoptera</taxon>
        <taxon>Glossata</taxon>
        <taxon>Ditrysia</taxon>
        <taxon>Papilionoidea</taxon>
        <taxon>Nymphalidae</taxon>
        <taxon>Satyrinae</taxon>
        <taxon>Satyrini</taxon>
        <taxon>Parargina</taxon>
        <taxon>Pararge</taxon>
    </lineage>
</organism>
<dbReference type="AlphaFoldDB" id="S4NVI0"/>
<evidence type="ECO:0000313" key="1">
    <source>
        <dbReference type="EMBL" id="JAA79618.1"/>
    </source>
</evidence>
<protein>
    <submittedName>
        <fullName evidence="1">Uncharacterized protein</fullName>
    </submittedName>
</protein>